<keyword evidence="1" id="KW-0732">Signal</keyword>
<comment type="caution">
    <text evidence="2">The sequence shown here is derived from an EMBL/GenBank/DDBJ whole genome shotgun (WGS) entry which is preliminary data.</text>
</comment>
<dbReference type="Proteomes" id="UP001163046">
    <property type="component" value="Unassembled WGS sequence"/>
</dbReference>
<proteinExistence type="predicted"/>
<accession>A0A9W9Z2Y7</accession>
<evidence type="ECO:0000313" key="3">
    <source>
        <dbReference type="Proteomes" id="UP001163046"/>
    </source>
</evidence>
<organism evidence="2 3">
    <name type="scientific">Desmophyllum pertusum</name>
    <dbReference type="NCBI Taxonomy" id="174260"/>
    <lineage>
        <taxon>Eukaryota</taxon>
        <taxon>Metazoa</taxon>
        <taxon>Cnidaria</taxon>
        <taxon>Anthozoa</taxon>
        <taxon>Hexacorallia</taxon>
        <taxon>Scleractinia</taxon>
        <taxon>Caryophylliina</taxon>
        <taxon>Caryophylliidae</taxon>
        <taxon>Desmophyllum</taxon>
    </lineage>
</organism>
<protein>
    <submittedName>
        <fullName evidence="2">Uncharacterized protein</fullName>
    </submittedName>
</protein>
<gene>
    <name evidence="2" type="ORF">OS493_009440</name>
</gene>
<reference evidence="2" key="1">
    <citation type="submission" date="2023-01" db="EMBL/GenBank/DDBJ databases">
        <title>Genome assembly of the deep-sea coral Lophelia pertusa.</title>
        <authorList>
            <person name="Herrera S."/>
            <person name="Cordes E."/>
        </authorList>
    </citation>
    <scope>NUCLEOTIDE SEQUENCE</scope>
    <source>
        <strain evidence="2">USNM1676648</strain>
        <tissue evidence="2">Polyp</tissue>
    </source>
</reference>
<feature type="signal peptide" evidence="1">
    <location>
        <begin position="1"/>
        <end position="25"/>
    </location>
</feature>
<sequence length="113" mass="12766">MASIKVLVFLLGAMLLCMGFQRASAASLFDDIDEDDLIEDNNQDDSLFDLEAMFDASKSEEKDSNDDPEKRRVCANIYSNAFCRRVRTYCDSNLHKGRIAKSKCRQTCGCRHG</sequence>
<keyword evidence="3" id="KW-1185">Reference proteome</keyword>
<evidence type="ECO:0000313" key="2">
    <source>
        <dbReference type="EMBL" id="KAJ7374107.1"/>
    </source>
</evidence>
<name>A0A9W9Z2Y7_9CNID</name>
<feature type="chain" id="PRO_5040834726" evidence="1">
    <location>
        <begin position="26"/>
        <end position="113"/>
    </location>
</feature>
<dbReference type="OrthoDB" id="5986676at2759"/>
<dbReference type="AlphaFoldDB" id="A0A9W9Z2Y7"/>
<evidence type="ECO:0000256" key="1">
    <source>
        <dbReference type="SAM" id="SignalP"/>
    </source>
</evidence>
<dbReference type="EMBL" id="MU826829">
    <property type="protein sequence ID" value="KAJ7374107.1"/>
    <property type="molecule type" value="Genomic_DNA"/>
</dbReference>